<dbReference type="GO" id="GO:0000160">
    <property type="term" value="P:phosphorelay signal transduction system"/>
    <property type="evidence" value="ECO:0007669"/>
    <property type="project" value="InterPro"/>
</dbReference>
<dbReference type="RefSeq" id="WP_104984508.1">
    <property type="nucleotide sequence ID" value="NZ_CP012673.1"/>
</dbReference>
<feature type="modified residue" description="4-aspartylphosphate" evidence="2">
    <location>
        <position position="59"/>
    </location>
</feature>
<dbReference type="InterPro" id="IPR001789">
    <property type="entry name" value="Sig_transdc_resp-reg_receiver"/>
</dbReference>
<dbReference type="PANTHER" id="PTHR44591:SF3">
    <property type="entry name" value="RESPONSE REGULATORY DOMAIN-CONTAINING PROTEIN"/>
    <property type="match status" value="1"/>
</dbReference>
<gene>
    <name evidence="4" type="ORF">SOCE26_077910</name>
</gene>
<evidence type="ECO:0000259" key="3">
    <source>
        <dbReference type="PROSITE" id="PS50110"/>
    </source>
</evidence>
<dbReference type="EMBL" id="CP012673">
    <property type="protein sequence ID" value="AUX46286.1"/>
    <property type="molecule type" value="Genomic_DNA"/>
</dbReference>
<evidence type="ECO:0000256" key="2">
    <source>
        <dbReference type="PROSITE-ProRule" id="PRU00169"/>
    </source>
</evidence>
<name>A0A2L0F414_SORCE</name>
<evidence type="ECO:0000256" key="1">
    <source>
        <dbReference type="ARBA" id="ARBA00022553"/>
    </source>
</evidence>
<dbReference type="InterPro" id="IPR011006">
    <property type="entry name" value="CheY-like_superfamily"/>
</dbReference>
<organism evidence="4 5">
    <name type="scientific">Sorangium cellulosum</name>
    <name type="common">Polyangium cellulosum</name>
    <dbReference type="NCBI Taxonomy" id="56"/>
    <lineage>
        <taxon>Bacteria</taxon>
        <taxon>Pseudomonadati</taxon>
        <taxon>Myxococcota</taxon>
        <taxon>Polyangia</taxon>
        <taxon>Polyangiales</taxon>
        <taxon>Polyangiaceae</taxon>
        <taxon>Sorangium</taxon>
    </lineage>
</organism>
<dbReference type="PANTHER" id="PTHR44591">
    <property type="entry name" value="STRESS RESPONSE REGULATOR PROTEIN 1"/>
    <property type="match status" value="1"/>
</dbReference>
<sequence length="140" mass="15354">MALRKAVILLVDDNDIDRRIYGRYLKDWADIEVKLIEAPTGKAALEACAQGAPDCILLDYRLPDVDGLELLEKIKRVTDAPVILMTGQPAPMMLTHAQALGIAGYLWKEVIGSTRLREAILLALDVDMGAVLQRASERAG</sequence>
<reference evidence="4 5" key="1">
    <citation type="submission" date="2015-09" db="EMBL/GenBank/DDBJ databases">
        <title>Sorangium comparison.</title>
        <authorList>
            <person name="Zaburannyi N."/>
            <person name="Bunk B."/>
            <person name="Overmann J."/>
            <person name="Mueller R."/>
        </authorList>
    </citation>
    <scope>NUCLEOTIDE SEQUENCE [LARGE SCALE GENOMIC DNA]</scope>
    <source>
        <strain evidence="4 5">So ce26</strain>
    </source>
</reference>
<protein>
    <recommendedName>
        <fullName evidence="3">Response regulatory domain-containing protein</fullName>
    </recommendedName>
</protein>
<dbReference type="SUPFAM" id="SSF52172">
    <property type="entry name" value="CheY-like"/>
    <property type="match status" value="1"/>
</dbReference>
<dbReference type="Gene3D" id="3.40.50.2300">
    <property type="match status" value="1"/>
</dbReference>
<evidence type="ECO:0000313" key="5">
    <source>
        <dbReference type="Proteomes" id="UP000238348"/>
    </source>
</evidence>
<accession>A0A2L0F414</accession>
<evidence type="ECO:0000313" key="4">
    <source>
        <dbReference type="EMBL" id="AUX46286.1"/>
    </source>
</evidence>
<dbReference type="PROSITE" id="PS50110">
    <property type="entry name" value="RESPONSE_REGULATORY"/>
    <property type="match status" value="1"/>
</dbReference>
<proteinExistence type="predicted"/>
<dbReference type="Proteomes" id="UP000238348">
    <property type="component" value="Chromosome"/>
</dbReference>
<dbReference type="AlphaFoldDB" id="A0A2L0F414"/>
<dbReference type="SMART" id="SM00448">
    <property type="entry name" value="REC"/>
    <property type="match status" value="1"/>
</dbReference>
<dbReference type="CDD" id="cd00156">
    <property type="entry name" value="REC"/>
    <property type="match status" value="1"/>
</dbReference>
<dbReference type="Pfam" id="PF00072">
    <property type="entry name" value="Response_reg"/>
    <property type="match status" value="1"/>
</dbReference>
<dbReference type="InterPro" id="IPR050595">
    <property type="entry name" value="Bact_response_regulator"/>
</dbReference>
<feature type="domain" description="Response regulatory" evidence="3">
    <location>
        <begin position="7"/>
        <end position="123"/>
    </location>
</feature>
<keyword evidence="1 2" id="KW-0597">Phosphoprotein</keyword>